<name>A0A382IUR0_9ZZZZ</name>
<reference evidence="1" key="1">
    <citation type="submission" date="2018-05" db="EMBL/GenBank/DDBJ databases">
        <authorList>
            <person name="Lanie J.A."/>
            <person name="Ng W.-L."/>
            <person name="Kazmierczak K.M."/>
            <person name="Andrzejewski T.M."/>
            <person name="Davidsen T.M."/>
            <person name="Wayne K.J."/>
            <person name="Tettelin H."/>
            <person name="Glass J.I."/>
            <person name="Rusch D."/>
            <person name="Podicherti R."/>
            <person name="Tsui H.-C.T."/>
            <person name="Winkler M.E."/>
        </authorList>
    </citation>
    <scope>NUCLEOTIDE SEQUENCE</scope>
</reference>
<organism evidence="1">
    <name type="scientific">marine metagenome</name>
    <dbReference type="NCBI Taxonomy" id="408172"/>
    <lineage>
        <taxon>unclassified sequences</taxon>
        <taxon>metagenomes</taxon>
        <taxon>ecological metagenomes</taxon>
    </lineage>
</organism>
<proteinExistence type="predicted"/>
<dbReference type="EMBL" id="UINC01069856">
    <property type="protein sequence ID" value="SVC03564.1"/>
    <property type="molecule type" value="Genomic_DNA"/>
</dbReference>
<protein>
    <submittedName>
        <fullName evidence="1">Uncharacterized protein</fullName>
    </submittedName>
</protein>
<evidence type="ECO:0000313" key="1">
    <source>
        <dbReference type="EMBL" id="SVC03564.1"/>
    </source>
</evidence>
<sequence length="120" mass="13643">MFKKKKVVLDLQDEIWYSHVNDPLSELESLCAQKTLQKKKIVKAAIKIYSMSEFTPLVNHPGKTFDVRPEVCGGIVSLTQKAEKILAGEDLDIDAECKQVNDHKLDSKEIVQYFDHILLA</sequence>
<accession>A0A382IUR0</accession>
<gene>
    <name evidence="1" type="ORF">METZ01_LOCUS256418</name>
</gene>
<dbReference type="AlphaFoldDB" id="A0A382IUR0"/>